<proteinExistence type="predicted"/>
<evidence type="ECO:0000313" key="3">
    <source>
        <dbReference type="Proteomes" id="UP000886653"/>
    </source>
</evidence>
<evidence type="ECO:0008006" key="4">
    <source>
        <dbReference type="Google" id="ProtNLM"/>
    </source>
</evidence>
<evidence type="ECO:0000256" key="1">
    <source>
        <dbReference type="SAM" id="SignalP"/>
    </source>
</evidence>
<reference evidence="2" key="1">
    <citation type="submission" date="2013-11" db="EMBL/GenBank/DDBJ databases">
        <title>Genome sequence of the fusiform rust pathogen reveals effectors for host alternation and coevolution with pine.</title>
        <authorList>
            <consortium name="DOE Joint Genome Institute"/>
            <person name="Smith K."/>
            <person name="Pendleton A."/>
            <person name="Kubisiak T."/>
            <person name="Anderson C."/>
            <person name="Salamov A."/>
            <person name="Aerts A."/>
            <person name="Riley R."/>
            <person name="Clum A."/>
            <person name="Lindquist E."/>
            <person name="Ence D."/>
            <person name="Campbell M."/>
            <person name="Kronenberg Z."/>
            <person name="Feau N."/>
            <person name="Dhillon B."/>
            <person name="Hamelin R."/>
            <person name="Burleigh J."/>
            <person name="Smith J."/>
            <person name="Yandell M."/>
            <person name="Nelson C."/>
            <person name="Grigoriev I."/>
            <person name="Davis J."/>
        </authorList>
    </citation>
    <scope>NUCLEOTIDE SEQUENCE</scope>
    <source>
        <strain evidence="2">G11</strain>
    </source>
</reference>
<protein>
    <recommendedName>
        <fullName evidence="4">Secreted protein</fullName>
    </recommendedName>
</protein>
<dbReference type="Proteomes" id="UP000886653">
    <property type="component" value="Unassembled WGS sequence"/>
</dbReference>
<feature type="signal peptide" evidence="1">
    <location>
        <begin position="1"/>
        <end position="24"/>
    </location>
</feature>
<keyword evidence="1" id="KW-0732">Signal</keyword>
<comment type="caution">
    <text evidence="2">The sequence shown here is derived from an EMBL/GenBank/DDBJ whole genome shotgun (WGS) entry which is preliminary data.</text>
</comment>
<organism evidence="2 3">
    <name type="scientific">Cronartium quercuum f. sp. fusiforme G11</name>
    <dbReference type="NCBI Taxonomy" id="708437"/>
    <lineage>
        <taxon>Eukaryota</taxon>
        <taxon>Fungi</taxon>
        <taxon>Dikarya</taxon>
        <taxon>Basidiomycota</taxon>
        <taxon>Pucciniomycotina</taxon>
        <taxon>Pucciniomycetes</taxon>
        <taxon>Pucciniales</taxon>
        <taxon>Coleosporiaceae</taxon>
        <taxon>Cronartium</taxon>
    </lineage>
</organism>
<name>A0A9P6NIV9_9BASI</name>
<evidence type="ECO:0000313" key="2">
    <source>
        <dbReference type="EMBL" id="KAG0146427.1"/>
    </source>
</evidence>
<keyword evidence="3" id="KW-1185">Reference proteome</keyword>
<accession>A0A9P6NIV9</accession>
<sequence>MFSSYFKRLLLVLLPLAWVITVQCKIKCDESYDPGSSLVSSCGTRLANGEISLSYCKRSSCSSVLPPKGIKCTLEPGSRRTTSYECFSYSNNGLSGATPSCTVLLPNKDEVGHMCKSIANTMECNICS</sequence>
<gene>
    <name evidence="2" type="ORF">CROQUDRAFT_671182</name>
</gene>
<feature type="chain" id="PRO_5040419106" description="Secreted protein" evidence="1">
    <location>
        <begin position="25"/>
        <end position="128"/>
    </location>
</feature>
<dbReference type="AlphaFoldDB" id="A0A9P6NIV9"/>
<dbReference type="EMBL" id="MU167261">
    <property type="protein sequence ID" value="KAG0146427.1"/>
    <property type="molecule type" value="Genomic_DNA"/>
</dbReference>